<organism evidence="14 15">
    <name type="scientific">Cellvibrio japonicus (strain Ueda107)</name>
    <name type="common">Pseudomonas fluorescens subsp. cellulosa</name>
    <dbReference type="NCBI Taxonomy" id="498211"/>
    <lineage>
        <taxon>Bacteria</taxon>
        <taxon>Pseudomonadati</taxon>
        <taxon>Pseudomonadota</taxon>
        <taxon>Gammaproteobacteria</taxon>
        <taxon>Cellvibrionales</taxon>
        <taxon>Cellvibrionaceae</taxon>
        <taxon>Cellvibrio</taxon>
    </lineage>
</organism>
<dbReference type="OrthoDB" id="9812372at2"/>
<keyword evidence="11 14" id="KW-0413">Isomerase</keyword>
<evidence type="ECO:0000256" key="7">
    <source>
        <dbReference type="ARBA" id="ARBA00023186"/>
    </source>
</evidence>
<dbReference type="GO" id="GO:0005886">
    <property type="term" value="C:plasma membrane"/>
    <property type="evidence" value="ECO:0007669"/>
    <property type="project" value="UniProtKB-SubCell"/>
</dbReference>
<dbReference type="InterPro" id="IPR046357">
    <property type="entry name" value="PPIase_dom_sf"/>
</dbReference>
<evidence type="ECO:0000256" key="3">
    <source>
        <dbReference type="ARBA" id="ARBA00022519"/>
    </source>
</evidence>
<evidence type="ECO:0000256" key="10">
    <source>
        <dbReference type="ARBA" id="ARBA00042775"/>
    </source>
</evidence>
<evidence type="ECO:0000313" key="14">
    <source>
        <dbReference type="EMBL" id="ACE84566.1"/>
    </source>
</evidence>
<dbReference type="HOGENOM" id="CLU_023843_1_1_6"/>
<keyword evidence="11" id="KW-0697">Rotamase</keyword>
<evidence type="ECO:0000259" key="13">
    <source>
        <dbReference type="PROSITE" id="PS50198"/>
    </source>
</evidence>
<dbReference type="InterPro" id="IPR052029">
    <property type="entry name" value="PpiD_chaperone"/>
</dbReference>
<dbReference type="Pfam" id="PF00639">
    <property type="entry name" value="Rotamase"/>
    <property type="match status" value="1"/>
</dbReference>
<dbReference type="GO" id="GO:0003755">
    <property type="term" value="F:peptidyl-prolyl cis-trans isomerase activity"/>
    <property type="evidence" value="ECO:0007669"/>
    <property type="project" value="UniProtKB-KW"/>
</dbReference>
<dbReference type="SUPFAM" id="SSF109998">
    <property type="entry name" value="Triger factor/SurA peptide-binding domain-like"/>
    <property type="match status" value="1"/>
</dbReference>
<keyword evidence="5 12" id="KW-1133">Transmembrane helix</keyword>
<evidence type="ECO:0000256" key="5">
    <source>
        <dbReference type="ARBA" id="ARBA00022989"/>
    </source>
</evidence>
<feature type="transmembrane region" description="Helical" evidence="12">
    <location>
        <begin position="12"/>
        <end position="30"/>
    </location>
</feature>
<dbReference type="eggNOG" id="COG0760">
    <property type="taxonomic scope" value="Bacteria"/>
</dbReference>
<evidence type="ECO:0000256" key="12">
    <source>
        <dbReference type="SAM" id="Phobius"/>
    </source>
</evidence>
<dbReference type="STRING" id="498211.CJA_2002"/>
<dbReference type="PANTHER" id="PTHR47529:SF1">
    <property type="entry name" value="PERIPLASMIC CHAPERONE PPID"/>
    <property type="match status" value="1"/>
</dbReference>
<dbReference type="Gene3D" id="1.10.4030.10">
    <property type="entry name" value="Porin chaperone SurA, peptide-binding domain"/>
    <property type="match status" value="1"/>
</dbReference>
<name>B3PHK2_CELJU</name>
<evidence type="ECO:0000256" key="4">
    <source>
        <dbReference type="ARBA" id="ARBA00022692"/>
    </source>
</evidence>
<dbReference type="InterPro" id="IPR023058">
    <property type="entry name" value="PPIase_PpiC_CS"/>
</dbReference>
<dbReference type="InterPro" id="IPR027304">
    <property type="entry name" value="Trigger_fact/SurA_dom_sf"/>
</dbReference>
<keyword evidence="15" id="KW-1185">Reference proteome</keyword>
<comment type="similarity">
    <text evidence="8">Belongs to the PpiD chaperone family.</text>
</comment>
<evidence type="ECO:0000256" key="1">
    <source>
        <dbReference type="ARBA" id="ARBA00004382"/>
    </source>
</evidence>
<dbReference type="RefSeq" id="WP_012487611.1">
    <property type="nucleotide sequence ID" value="NC_010995.1"/>
</dbReference>
<keyword evidence="3" id="KW-0997">Cell inner membrane</keyword>
<dbReference type="EMBL" id="CP000934">
    <property type="protein sequence ID" value="ACE84566.1"/>
    <property type="molecule type" value="Genomic_DNA"/>
</dbReference>
<comment type="subcellular location">
    <subcellularLocation>
        <location evidence="1">Cell inner membrane</location>
        <topology evidence="1">Single-pass type II membrane protein</topology>
        <orientation evidence="1">Periplasmic side</orientation>
    </subcellularLocation>
</comment>
<dbReference type="PANTHER" id="PTHR47529">
    <property type="entry name" value="PEPTIDYL-PROLYL CIS-TRANS ISOMERASE D"/>
    <property type="match status" value="1"/>
</dbReference>
<protein>
    <recommendedName>
        <fullName evidence="9">Periplasmic chaperone PpiD</fullName>
    </recommendedName>
    <alternativeName>
        <fullName evidence="10">Periplasmic folding chaperone</fullName>
    </alternativeName>
</protein>
<evidence type="ECO:0000256" key="2">
    <source>
        <dbReference type="ARBA" id="ARBA00022475"/>
    </source>
</evidence>
<keyword evidence="6 12" id="KW-0472">Membrane</keyword>
<accession>B3PHK2</accession>
<proteinExistence type="inferred from homology"/>
<dbReference type="Pfam" id="PF13624">
    <property type="entry name" value="SurA_N_3"/>
    <property type="match status" value="1"/>
</dbReference>
<evidence type="ECO:0000313" key="15">
    <source>
        <dbReference type="Proteomes" id="UP000001036"/>
    </source>
</evidence>
<evidence type="ECO:0000256" key="11">
    <source>
        <dbReference type="PROSITE-ProRule" id="PRU00278"/>
    </source>
</evidence>
<dbReference type="Gene3D" id="3.10.50.40">
    <property type="match status" value="1"/>
</dbReference>
<dbReference type="SUPFAM" id="SSF54534">
    <property type="entry name" value="FKBP-like"/>
    <property type="match status" value="1"/>
</dbReference>
<reference evidence="14 15" key="1">
    <citation type="journal article" date="2008" name="J. Bacteriol.">
        <title>Insights into plant cell wall degradation from the genome sequence of the soil bacterium Cellvibrio japonicus.</title>
        <authorList>
            <person name="Deboy R.T."/>
            <person name="Mongodin E.F."/>
            <person name="Fouts D.E."/>
            <person name="Tailford L.E."/>
            <person name="Khouri H."/>
            <person name="Emerson J.B."/>
            <person name="Mohamoud Y."/>
            <person name="Watkins K."/>
            <person name="Henrissat B."/>
            <person name="Gilbert H.J."/>
            <person name="Nelson K.E."/>
        </authorList>
    </citation>
    <scope>NUCLEOTIDE SEQUENCE [LARGE SCALE GENOMIC DNA]</scope>
    <source>
        <strain evidence="14 15">Ueda107</strain>
    </source>
</reference>
<dbReference type="PROSITE" id="PS01096">
    <property type="entry name" value="PPIC_PPIASE_1"/>
    <property type="match status" value="1"/>
</dbReference>
<keyword evidence="2" id="KW-1003">Cell membrane</keyword>
<dbReference type="Proteomes" id="UP000001036">
    <property type="component" value="Chromosome"/>
</dbReference>
<evidence type="ECO:0000256" key="6">
    <source>
        <dbReference type="ARBA" id="ARBA00023136"/>
    </source>
</evidence>
<dbReference type="PROSITE" id="PS50198">
    <property type="entry name" value="PPIC_PPIASE_2"/>
    <property type="match status" value="1"/>
</dbReference>
<dbReference type="InterPro" id="IPR000297">
    <property type="entry name" value="PPIase_PpiC"/>
</dbReference>
<dbReference type="KEGG" id="cja:CJA_2002"/>
<feature type="domain" description="PpiC" evidence="13">
    <location>
        <begin position="267"/>
        <end position="359"/>
    </location>
</feature>
<sequence>MLQSIRDNSKGVISYILIGFLVVIFALFGVESLFNWNPTANKVVEVNGEKITQVELQNAIARQKQQMMNRYGDQVPSEFLSEDYLRKPVLDNLIQNQVLYQAAKKAGMTVGNDLITEQISSAPVFKNEAGVFDNTRYRQALSMMGYTHATYTQQLAKDLVLNQLYTGLASSSFTTPNEIEQLIALSYQTRDFSYFVLPSSKIKESVVVSDEEIADYYAKNPQAYTSEEQVAVDYIELSVDALMADISISEEQLHKQYEQGLASFVAAPERHAAHILVENQDAEKIKAVREKLAAGEDFAELAKTYSDDLGSKEQGGDLGFTKGDTFPAEFETALAGLKVGEVSAPVETDAGTHFIKLLAERGSQAPSFEEQKASLEEHLKRAEAENIFVAKLEQLKELAFNADSLAEVAKEIDAKVSNTGLFSRTSGQGIAANKLVADAAFSEDVLQDGNSSEPIELDTTRAVVIKKTDYQPSRLLPLDEVKQQIVGVLTESKARELMRTKGSQLLADLHAGKALDELASAEGQALKTAAAAKRYGSDVEPEIAGFAFDMAKPTAEVASVAGFVTASGDYALIQLAAVNLGAEEIAEEQKKAIVAQVGNMNGLADFSSFQGYLKEVADIDQ</sequence>
<dbReference type="AlphaFoldDB" id="B3PHK2"/>
<keyword evidence="4 12" id="KW-0812">Transmembrane</keyword>
<gene>
    <name evidence="14" type="ordered locus">CJA_2002</name>
</gene>
<evidence type="ECO:0000256" key="8">
    <source>
        <dbReference type="ARBA" id="ARBA00038408"/>
    </source>
</evidence>
<evidence type="ECO:0000256" key="9">
    <source>
        <dbReference type="ARBA" id="ARBA00040743"/>
    </source>
</evidence>
<keyword evidence="7" id="KW-0143">Chaperone</keyword>